<comment type="caution">
    <text evidence="1">The sequence shown here is derived from an EMBL/GenBank/DDBJ whole genome shotgun (WGS) entry which is preliminary data.</text>
</comment>
<proteinExistence type="predicted"/>
<accession>A0A2J0Z8G6</accession>
<dbReference type="AlphaFoldDB" id="A0A2J0Z8G6"/>
<dbReference type="EMBL" id="NJGD01000001">
    <property type="protein sequence ID" value="PJR16799.1"/>
    <property type="molecule type" value="Genomic_DNA"/>
</dbReference>
<dbReference type="SUPFAM" id="SSF55729">
    <property type="entry name" value="Acyl-CoA N-acyltransferases (Nat)"/>
    <property type="match status" value="1"/>
</dbReference>
<gene>
    <name evidence="1" type="ORF">CEJ86_00905</name>
</gene>
<evidence type="ECO:0000313" key="2">
    <source>
        <dbReference type="Proteomes" id="UP000231987"/>
    </source>
</evidence>
<protein>
    <recommendedName>
        <fullName evidence="3">N-acetyltransferase domain-containing protein</fullName>
    </recommendedName>
</protein>
<name>A0A2J0Z8G6_RHIML</name>
<evidence type="ECO:0008006" key="3">
    <source>
        <dbReference type="Google" id="ProtNLM"/>
    </source>
</evidence>
<dbReference type="RefSeq" id="WP_100669405.1">
    <property type="nucleotide sequence ID" value="NZ_NJGD01000001.1"/>
</dbReference>
<organism evidence="1 2">
    <name type="scientific">Rhizobium meliloti</name>
    <name type="common">Ensifer meliloti</name>
    <name type="synonym">Sinorhizobium meliloti</name>
    <dbReference type="NCBI Taxonomy" id="382"/>
    <lineage>
        <taxon>Bacteria</taxon>
        <taxon>Pseudomonadati</taxon>
        <taxon>Pseudomonadota</taxon>
        <taxon>Alphaproteobacteria</taxon>
        <taxon>Hyphomicrobiales</taxon>
        <taxon>Rhizobiaceae</taxon>
        <taxon>Sinorhizobium/Ensifer group</taxon>
        <taxon>Sinorhizobium</taxon>
    </lineage>
</organism>
<evidence type="ECO:0000313" key="1">
    <source>
        <dbReference type="EMBL" id="PJR16799.1"/>
    </source>
</evidence>
<sequence length="121" mass="13757">MAKILPASDIDFARFYGGFCVAGRWVGRAMWRGRMIAGFGGLIETEEGQWIAFLEVPQEERKPHVYRHALAAFADARQAGARVIKAWCDVSIPGAEKLMKRLGFRPTEETMDDKVVWIWEL</sequence>
<reference evidence="1 2" key="1">
    <citation type="submission" date="2017-06" db="EMBL/GenBank/DDBJ databases">
        <title>Ensifer strains isolated from leguminous trees and herbs display diverse denitrification phenotypes with some acting as strong N2O sinks.</title>
        <authorList>
            <person name="Woliy K."/>
            <person name="Mania D."/>
            <person name="Bakken L.R."/>
            <person name="Frostegard A."/>
        </authorList>
    </citation>
    <scope>NUCLEOTIDE SEQUENCE [LARGE SCALE GENOMIC DNA]</scope>
    <source>
        <strain evidence="1 2">AC50a</strain>
    </source>
</reference>
<dbReference type="Proteomes" id="UP000231987">
    <property type="component" value="Unassembled WGS sequence"/>
</dbReference>
<dbReference type="InterPro" id="IPR016181">
    <property type="entry name" value="Acyl_CoA_acyltransferase"/>
</dbReference>
<dbReference type="Gene3D" id="3.40.630.30">
    <property type="match status" value="1"/>
</dbReference>